<evidence type="ECO:0000313" key="2">
    <source>
        <dbReference type="Proteomes" id="UP000198588"/>
    </source>
</evidence>
<dbReference type="STRING" id="1165689.SAMN02927914_00305"/>
<gene>
    <name evidence="1" type="ORF">SAMN02927914_00305</name>
</gene>
<protein>
    <submittedName>
        <fullName evidence="1">Uncharacterized protein</fullName>
    </submittedName>
</protein>
<dbReference type="EMBL" id="FMXM01000002">
    <property type="protein sequence ID" value="SDA41127.1"/>
    <property type="molecule type" value="Genomic_DNA"/>
</dbReference>
<organism evidence="1 2">
    <name type="scientific">Mesorhizobium qingshengii</name>
    <dbReference type="NCBI Taxonomy" id="1165689"/>
    <lineage>
        <taxon>Bacteria</taxon>
        <taxon>Pseudomonadati</taxon>
        <taxon>Pseudomonadota</taxon>
        <taxon>Alphaproteobacteria</taxon>
        <taxon>Hyphomicrobiales</taxon>
        <taxon>Phyllobacteriaceae</taxon>
        <taxon>Mesorhizobium</taxon>
    </lineage>
</organism>
<dbReference type="AlphaFoldDB" id="A0A1G5V7A4"/>
<proteinExistence type="predicted"/>
<accession>A0A1G5V7A4</accession>
<dbReference type="Proteomes" id="UP000198588">
    <property type="component" value="Unassembled WGS sequence"/>
</dbReference>
<sequence>MPGSDEALTNLVHGQTGFKQPLCCRVSSMKSVILSSVLPLAAAITTVVGIASAASAAEPDKQFFQSAEGKWVGPGEIVAGKYKGTKFNCSFTGSTPDGKMGMTLDGGCRVGMFTQQMSARIERKGREGYRGSFMGGAAGAGLDIVGGNVVDARKVVFTINRNQLRGVMQARIPDDNSMTVTVAVRVSDQLVPVIGMSLKRVDTVQVGSIAPN</sequence>
<evidence type="ECO:0000313" key="1">
    <source>
        <dbReference type="EMBL" id="SDA41127.1"/>
    </source>
</evidence>
<reference evidence="1 2" key="1">
    <citation type="submission" date="2016-10" db="EMBL/GenBank/DDBJ databases">
        <authorList>
            <person name="de Groot N.N."/>
        </authorList>
    </citation>
    <scope>NUCLEOTIDE SEQUENCE [LARGE SCALE GENOMIC DNA]</scope>
    <source>
        <strain evidence="1 2">CGMCC 1.12097</strain>
    </source>
</reference>
<name>A0A1G5V7A4_9HYPH</name>